<evidence type="ECO:0000313" key="2">
    <source>
        <dbReference type="Proteomes" id="UP001596447"/>
    </source>
</evidence>
<reference evidence="1 2" key="1">
    <citation type="journal article" date="2019" name="Int. J. Syst. Evol. Microbiol.">
        <title>The Global Catalogue of Microorganisms (GCM) 10K type strain sequencing project: providing services to taxonomists for standard genome sequencing and annotation.</title>
        <authorList>
            <consortium name="The Broad Institute Genomics Platform"/>
            <consortium name="The Broad Institute Genome Sequencing Center for Infectious Disease"/>
            <person name="Wu L."/>
            <person name="Ma J."/>
        </authorList>
    </citation>
    <scope>NUCLEOTIDE SEQUENCE [LARGE SCALE GENOMIC DNA]</scope>
    <source>
        <strain evidence="1 2">XZGYJ-43</strain>
    </source>
</reference>
<dbReference type="InterPro" id="IPR008930">
    <property type="entry name" value="Terpenoid_cyclase/PrenylTrfase"/>
</dbReference>
<accession>A0ABD5Z125</accession>
<organism evidence="1 2">
    <name type="scientific">Halospeciosus flavus</name>
    <dbReference type="NCBI Taxonomy" id="3032283"/>
    <lineage>
        <taxon>Archaea</taxon>
        <taxon>Methanobacteriati</taxon>
        <taxon>Methanobacteriota</taxon>
        <taxon>Stenosarchaea group</taxon>
        <taxon>Halobacteria</taxon>
        <taxon>Halobacteriales</taxon>
        <taxon>Halobacteriaceae</taxon>
        <taxon>Halospeciosus</taxon>
    </lineage>
</organism>
<evidence type="ECO:0000313" key="1">
    <source>
        <dbReference type="EMBL" id="MFC7198879.1"/>
    </source>
</evidence>
<dbReference type="AlphaFoldDB" id="A0ABD5Z125"/>
<dbReference type="EMBL" id="JBHTAR010000011">
    <property type="protein sequence ID" value="MFC7198879.1"/>
    <property type="molecule type" value="Genomic_DNA"/>
</dbReference>
<dbReference type="Proteomes" id="UP001596447">
    <property type="component" value="Unassembled WGS sequence"/>
</dbReference>
<gene>
    <name evidence="1" type="ORF">ACFQJ9_05490</name>
</gene>
<proteinExistence type="predicted"/>
<comment type="caution">
    <text evidence="1">The sequence shown here is derived from an EMBL/GenBank/DDBJ whole genome shotgun (WGS) entry which is preliminary data.</text>
</comment>
<dbReference type="Gene3D" id="1.50.10.20">
    <property type="match status" value="1"/>
</dbReference>
<sequence length="393" mass="44494">MLGTLRDTLTYARERDYRGWDLYDGESSRFLQALPVESKWLNLGFQQVVRRAPVNIRPLLLVEQRRNFMGIALFTLANLNAYELTGEERFRREARDLADWLVENRSVGYSGFCGGHKHPLQGLDGRTDPNTPGVVGTSYAVKALLAADAHCDPDYLDRARTAAGFVLEDLDYEPHDEGARIDYKPTDSGEHYTVNANALGARLLVDLYAATGEERLRRAATQILDYVASTQTTAGGWYYRDPPSASHLSMDNFHNGFVVEAFLRYGAVCDPARYADVIDDAVAFYRGLFTPSGAPDQDEESAYPRDVHASAQGGLVFTALDEPDRAEEVLRWAERHLSDGEGRFYHEKRRLYTKRITFMRWCQAWMAYALSEHCLFAADRGRDAPWHAGERSW</sequence>
<dbReference type="SUPFAM" id="SSF48239">
    <property type="entry name" value="Terpenoid cyclases/Protein prenyltransferases"/>
    <property type="match status" value="1"/>
</dbReference>
<protein>
    <submittedName>
        <fullName evidence="1">Antibiotic ABC transporter permease</fullName>
    </submittedName>
</protein>
<keyword evidence="2" id="KW-1185">Reference proteome</keyword>
<dbReference type="RefSeq" id="WP_279528834.1">
    <property type="nucleotide sequence ID" value="NZ_CP122312.1"/>
</dbReference>
<name>A0ABD5Z125_9EURY</name>